<accession>A0A7S4RYG0</accession>
<name>A0A7S4RYG0_9STRA</name>
<sequence>MEMVLMQAMHVYFHWNGNAWAQRGGMTWMEKQQVMSLVGSVALSSDGKTFAVGGFFNDGNGVNAGHARVFYWNGSAWAQRGDDLDGEAAGDDFGYSVALSSDGKTLAVGAIHNGGNGIRSGHAHWNGNAWAQRGTDDLGGDGEAAG</sequence>
<evidence type="ECO:0000313" key="1">
    <source>
        <dbReference type="EMBL" id="CAE4628776.1"/>
    </source>
</evidence>
<dbReference type="SUPFAM" id="SSF50965">
    <property type="entry name" value="Galactose oxidase, central domain"/>
    <property type="match status" value="1"/>
</dbReference>
<dbReference type="AlphaFoldDB" id="A0A7S4RYG0"/>
<proteinExistence type="predicted"/>
<protein>
    <submittedName>
        <fullName evidence="1">Uncharacterized protein</fullName>
    </submittedName>
</protein>
<dbReference type="EMBL" id="HBNS01033531">
    <property type="protein sequence ID" value="CAE4628776.1"/>
    <property type="molecule type" value="Transcribed_RNA"/>
</dbReference>
<organism evidence="1">
    <name type="scientific">Ditylum brightwellii</name>
    <dbReference type="NCBI Taxonomy" id="49249"/>
    <lineage>
        <taxon>Eukaryota</taxon>
        <taxon>Sar</taxon>
        <taxon>Stramenopiles</taxon>
        <taxon>Ochrophyta</taxon>
        <taxon>Bacillariophyta</taxon>
        <taxon>Mediophyceae</taxon>
        <taxon>Lithodesmiophycidae</taxon>
        <taxon>Lithodesmiales</taxon>
        <taxon>Lithodesmiaceae</taxon>
        <taxon>Ditylum</taxon>
    </lineage>
</organism>
<dbReference type="Pfam" id="PF14312">
    <property type="entry name" value="FG-GAP_2"/>
    <property type="match status" value="1"/>
</dbReference>
<reference evidence="1" key="1">
    <citation type="submission" date="2021-01" db="EMBL/GenBank/DDBJ databases">
        <authorList>
            <person name="Corre E."/>
            <person name="Pelletier E."/>
            <person name="Niang G."/>
            <person name="Scheremetjew M."/>
            <person name="Finn R."/>
            <person name="Kale V."/>
            <person name="Holt S."/>
            <person name="Cochrane G."/>
            <person name="Meng A."/>
            <person name="Brown T."/>
            <person name="Cohen L."/>
        </authorList>
    </citation>
    <scope>NUCLEOTIDE SEQUENCE</scope>
    <source>
        <strain evidence="1">GSO104</strain>
    </source>
</reference>
<gene>
    <name evidence="1" type="ORF">DBRI00130_LOCUS26230</name>
</gene>
<dbReference type="InterPro" id="IPR011043">
    <property type="entry name" value="Gal_Oxase/kelch_b-propeller"/>
</dbReference>
<dbReference type="InterPro" id="IPR013517">
    <property type="entry name" value="FG-GAP"/>
</dbReference>